<dbReference type="Gene3D" id="3.20.20.450">
    <property type="entry name" value="EAL domain"/>
    <property type="match status" value="1"/>
</dbReference>
<dbReference type="PANTHER" id="PTHR33121:SF70">
    <property type="entry name" value="SIGNALING PROTEIN YKOW"/>
    <property type="match status" value="1"/>
</dbReference>
<protein>
    <recommendedName>
        <fullName evidence="5">Signaling protein</fullName>
    </recommendedName>
</protein>
<comment type="caution">
    <text evidence="3">The sequence shown here is derived from an EMBL/GenBank/DDBJ whole genome shotgun (WGS) entry which is preliminary data.</text>
</comment>
<feature type="domain" description="EAL" evidence="1">
    <location>
        <begin position="312"/>
        <end position="565"/>
    </location>
</feature>
<dbReference type="AlphaFoldDB" id="A0A0A1W3S7"/>
<dbReference type="PROSITE" id="PS50883">
    <property type="entry name" value="EAL"/>
    <property type="match status" value="1"/>
</dbReference>
<gene>
    <name evidence="3" type="ORF">SP5_005_00820</name>
</gene>
<evidence type="ECO:0000313" key="4">
    <source>
        <dbReference type="Proteomes" id="UP000032305"/>
    </source>
</evidence>
<dbReference type="Pfam" id="PF00563">
    <property type="entry name" value="EAL"/>
    <property type="match status" value="1"/>
</dbReference>
<dbReference type="Pfam" id="PF00990">
    <property type="entry name" value="GGDEF"/>
    <property type="match status" value="1"/>
</dbReference>
<feature type="domain" description="GGDEF" evidence="2">
    <location>
        <begin position="172"/>
        <end position="306"/>
    </location>
</feature>
<dbReference type="PROSITE" id="PS50887">
    <property type="entry name" value="GGDEF"/>
    <property type="match status" value="1"/>
</dbReference>
<dbReference type="InterPro" id="IPR043128">
    <property type="entry name" value="Rev_trsase/Diguanyl_cyclase"/>
</dbReference>
<organism evidence="3 4">
    <name type="scientific">Sphingomonas parapaucimobilis NBRC 15100</name>
    <dbReference type="NCBI Taxonomy" id="1219049"/>
    <lineage>
        <taxon>Bacteria</taxon>
        <taxon>Pseudomonadati</taxon>
        <taxon>Pseudomonadota</taxon>
        <taxon>Alphaproteobacteria</taxon>
        <taxon>Sphingomonadales</taxon>
        <taxon>Sphingomonadaceae</taxon>
        <taxon>Sphingomonas</taxon>
    </lineage>
</organism>
<dbReference type="SUPFAM" id="SSF55073">
    <property type="entry name" value="Nucleotide cyclase"/>
    <property type="match status" value="1"/>
</dbReference>
<dbReference type="InterPro" id="IPR035919">
    <property type="entry name" value="EAL_sf"/>
</dbReference>
<dbReference type="OrthoDB" id="9814202at2"/>
<evidence type="ECO:0000313" key="3">
    <source>
        <dbReference type="EMBL" id="GAL99558.1"/>
    </source>
</evidence>
<sequence length="569" mass="60628">MTQDEFGFNAHRRGTAIFALSFRHSAMLDEAIIRGGWAIWSMAPRDGEHPSGDMLVSAFLASEARVALIDARGEGDAGLRAAQALGAVIAATGAAMLVSVPDSAPDTLDAFLAAGATHILEFDASEAMVHAALKLAERHARRTLDVRRRRTHADGEVGEIHRWIADILDQGEPCVAIVVSLSRLDLINAAHGRPAGNMLLRGVEARMQAVAAEAFGDRAIVARSGGAEFVMAGVAHGRQARTIAETLETLLAHPFQAGAVPIRLGVRLGLSEAHAHEDPASLLARAGEALAQAQASDGAMLRFAHPGDVAPLDVLAADLHHAIERGEIDIVFQPQVAIRTGRITGVEALARWRHPTLGPLGADPLFAAAERADLGLALSDHIQQVALQRAARWPVRLSHLRLSINVTAADVGRAGFARIFLDRVAASGFPIERLTVEITETGLIRELDRAAQVLDTLRTEGVRVAIDDFGTGYSSLAYLTSLPIDYLKIDRALVTEVDGSRRDRVVVRGIIRIATQLGMGIIAEGVETEGQAQLLGRLGCETYQGFLCAAPLDEKALQAMVEGEMECAA</sequence>
<dbReference type="EMBL" id="BBPI01000005">
    <property type="protein sequence ID" value="GAL99558.1"/>
    <property type="molecule type" value="Genomic_DNA"/>
</dbReference>
<dbReference type="InterPro" id="IPR050706">
    <property type="entry name" value="Cyclic-di-GMP_PDE-like"/>
</dbReference>
<dbReference type="SMART" id="SM00052">
    <property type="entry name" value="EAL"/>
    <property type="match status" value="1"/>
</dbReference>
<dbReference type="InterPro" id="IPR001633">
    <property type="entry name" value="EAL_dom"/>
</dbReference>
<dbReference type="GO" id="GO:0071111">
    <property type="term" value="F:cyclic-guanylate-specific phosphodiesterase activity"/>
    <property type="evidence" value="ECO:0007669"/>
    <property type="project" value="InterPro"/>
</dbReference>
<dbReference type="Gene3D" id="3.30.70.270">
    <property type="match status" value="1"/>
</dbReference>
<dbReference type="SUPFAM" id="SSF141868">
    <property type="entry name" value="EAL domain-like"/>
    <property type="match status" value="1"/>
</dbReference>
<dbReference type="eggNOG" id="COG5001">
    <property type="taxonomic scope" value="Bacteria"/>
</dbReference>
<evidence type="ECO:0000259" key="2">
    <source>
        <dbReference type="PROSITE" id="PS50887"/>
    </source>
</evidence>
<accession>A0A0A1W3S7</accession>
<name>A0A0A1W3S7_9SPHN</name>
<dbReference type="Proteomes" id="UP000032305">
    <property type="component" value="Unassembled WGS sequence"/>
</dbReference>
<proteinExistence type="predicted"/>
<reference evidence="3 4" key="1">
    <citation type="submission" date="2014-11" db="EMBL/GenBank/DDBJ databases">
        <title>Whole genome shotgun sequence of Sphingomonas parapaucimobilis NBRC 15100.</title>
        <authorList>
            <person name="Katano-Makiyama Y."/>
            <person name="Hosoyama A."/>
            <person name="Hashimoto M."/>
            <person name="Hosoyama Y."/>
            <person name="Noguchi M."/>
            <person name="Numata M."/>
            <person name="Tsuchikane K."/>
            <person name="Hirakata S."/>
            <person name="Uohara A."/>
            <person name="Shimodaira J."/>
            <person name="Ohji S."/>
            <person name="Ichikawa N."/>
            <person name="Kimura A."/>
            <person name="Yamazoe A."/>
            <person name="Fujita N."/>
        </authorList>
    </citation>
    <scope>NUCLEOTIDE SEQUENCE [LARGE SCALE GENOMIC DNA]</scope>
    <source>
        <strain evidence="3 4">NBRC 15100</strain>
    </source>
</reference>
<evidence type="ECO:0000259" key="1">
    <source>
        <dbReference type="PROSITE" id="PS50883"/>
    </source>
</evidence>
<dbReference type="CDD" id="cd01948">
    <property type="entry name" value="EAL"/>
    <property type="match status" value="1"/>
</dbReference>
<dbReference type="SMART" id="SM00267">
    <property type="entry name" value="GGDEF"/>
    <property type="match status" value="1"/>
</dbReference>
<dbReference type="InterPro" id="IPR029787">
    <property type="entry name" value="Nucleotide_cyclase"/>
</dbReference>
<dbReference type="PANTHER" id="PTHR33121">
    <property type="entry name" value="CYCLIC DI-GMP PHOSPHODIESTERASE PDEF"/>
    <property type="match status" value="1"/>
</dbReference>
<keyword evidence="4" id="KW-1185">Reference proteome</keyword>
<dbReference type="InterPro" id="IPR000160">
    <property type="entry name" value="GGDEF_dom"/>
</dbReference>
<evidence type="ECO:0008006" key="5">
    <source>
        <dbReference type="Google" id="ProtNLM"/>
    </source>
</evidence>